<protein>
    <submittedName>
        <fullName evidence="2">Uncharacterized protein</fullName>
    </submittedName>
</protein>
<evidence type="ECO:0000313" key="2">
    <source>
        <dbReference type="EMBL" id="GAY72031.1"/>
    </source>
</evidence>
<accession>A0A401FIE3</accession>
<organism evidence="2 3">
    <name type="scientific">Lentilactobacillus kosonis</name>
    <dbReference type="NCBI Taxonomy" id="2810561"/>
    <lineage>
        <taxon>Bacteria</taxon>
        <taxon>Bacillati</taxon>
        <taxon>Bacillota</taxon>
        <taxon>Bacilli</taxon>
        <taxon>Lactobacillales</taxon>
        <taxon>Lactobacillaceae</taxon>
        <taxon>Lentilactobacillus</taxon>
    </lineage>
</organism>
<dbReference type="RefSeq" id="WP_160114422.1">
    <property type="nucleotide sequence ID" value="NZ_BEXA01000001.1"/>
</dbReference>
<evidence type="ECO:0000313" key="3">
    <source>
        <dbReference type="Proteomes" id="UP000286974"/>
    </source>
</evidence>
<feature type="compositionally biased region" description="Polar residues" evidence="1">
    <location>
        <begin position="39"/>
        <end position="48"/>
    </location>
</feature>
<sequence length="48" mass="4959">MITFSKFGYNDATAELTVTKPETSNHGNSGNNNSGSGSVTNPTQPSTP</sequence>
<keyword evidence="3" id="KW-1185">Reference proteome</keyword>
<gene>
    <name evidence="2" type="ORF">NBRC111893_177</name>
</gene>
<feature type="region of interest" description="Disordered" evidence="1">
    <location>
        <begin position="18"/>
        <end position="48"/>
    </location>
</feature>
<proteinExistence type="predicted"/>
<evidence type="ECO:0000256" key="1">
    <source>
        <dbReference type="SAM" id="MobiDB-lite"/>
    </source>
</evidence>
<reference evidence="2 3" key="1">
    <citation type="submission" date="2017-11" db="EMBL/GenBank/DDBJ databases">
        <title>Draft Genome Sequence of Lactobacillus curieae NBRC 111893 isolated from Koso, a Japanese sugar-Vegetable Fermented Beverage.</title>
        <authorList>
            <person name="Chiou T.Y."/>
            <person name="Oshima K."/>
            <person name="Suda W."/>
            <person name="Hattori M."/>
            <person name="Takahashi T."/>
        </authorList>
    </citation>
    <scope>NUCLEOTIDE SEQUENCE [LARGE SCALE GENOMIC DNA]</scope>
    <source>
        <strain evidence="2 3">NBRC111893</strain>
    </source>
</reference>
<feature type="compositionally biased region" description="Low complexity" evidence="1">
    <location>
        <begin position="24"/>
        <end position="38"/>
    </location>
</feature>
<name>A0A401FIE3_9LACO</name>
<dbReference type="AlphaFoldDB" id="A0A401FIE3"/>
<dbReference type="Proteomes" id="UP000286974">
    <property type="component" value="Unassembled WGS sequence"/>
</dbReference>
<dbReference type="EMBL" id="BEXA01000001">
    <property type="protein sequence ID" value="GAY72031.1"/>
    <property type="molecule type" value="Genomic_DNA"/>
</dbReference>
<comment type="caution">
    <text evidence="2">The sequence shown here is derived from an EMBL/GenBank/DDBJ whole genome shotgun (WGS) entry which is preliminary data.</text>
</comment>